<reference evidence="7" key="2">
    <citation type="submission" date="2014-03" db="EMBL/GenBank/DDBJ databases">
        <authorList>
            <person name="Genoscope - CEA"/>
        </authorList>
    </citation>
    <scope>NUCLEOTIDE SEQUENCE</scope>
</reference>
<dbReference type="PROSITE" id="PS50267">
    <property type="entry name" value="NA_NEUROTRAN_SYMP_3"/>
    <property type="match status" value="1"/>
</dbReference>
<evidence type="ECO:0000256" key="6">
    <source>
        <dbReference type="SAM" id="Phobius"/>
    </source>
</evidence>
<keyword evidence="4 6" id="KW-1133">Transmembrane helix</keyword>
<keyword evidence="5 6" id="KW-0472">Membrane</keyword>
<evidence type="ECO:0000313" key="8">
    <source>
        <dbReference type="Proteomes" id="UP000193380"/>
    </source>
</evidence>
<dbReference type="STRING" id="8022.A0A060YH58"/>
<dbReference type="InterPro" id="IPR037272">
    <property type="entry name" value="SNS_sf"/>
</dbReference>
<evidence type="ECO:0000256" key="2">
    <source>
        <dbReference type="ARBA" id="ARBA00022448"/>
    </source>
</evidence>
<dbReference type="Proteomes" id="UP000193380">
    <property type="component" value="Unassembled WGS sequence"/>
</dbReference>
<feature type="transmembrane region" description="Helical" evidence="6">
    <location>
        <begin position="6"/>
        <end position="23"/>
    </location>
</feature>
<reference evidence="7" key="1">
    <citation type="journal article" date="2014" name="Nat. Commun.">
        <title>The rainbow trout genome provides novel insights into evolution after whole-genome duplication in vertebrates.</title>
        <authorList>
            <person name="Berthelot C."/>
            <person name="Brunet F."/>
            <person name="Chalopin D."/>
            <person name="Juanchich A."/>
            <person name="Bernard M."/>
            <person name="Noel B."/>
            <person name="Bento P."/>
            <person name="Da Silva C."/>
            <person name="Labadie K."/>
            <person name="Alberti A."/>
            <person name="Aury J.M."/>
            <person name="Louis A."/>
            <person name="Dehais P."/>
            <person name="Bardou P."/>
            <person name="Montfort J."/>
            <person name="Klopp C."/>
            <person name="Cabau C."/>
            <person name="Gaspin C."/>
            <person name="Thorgaard G.H."/>
            <person name="Boussaha M."/>
            <person name="Quillet E."/>
            <person name="Guyomard R."/>
            <person name="Galiana D."/>
            <person name="Bobe J."/>
            <person name="Volff J.N."/>
            <person name="Genet C."/>
            <person name="Wincker P."/>
            <person name="Jaillon O."/>
            <person name="Roest Crollius H."/>
            <person name="Guiguen Y."/>
        </authorList>
    </citation>
    <scope>NUCLEOTIDE SEQUENCE [LARGE SCALE GENOMIC DNA]</scope>
</reference>
<dbReference type="InterPro" id="IPR000175">
    <property type="entry name" value="Na/ntran_symport"/>
</dbReference>
<evidence type="ECO:0000256" key="1">
    <source>
        <dbReference type="ARBA" id="ARBA00004141"/>
    </source>
</evidence>
<evidence type="ECO:0000256" key="3">
    <source>
        <dbReference type="ARBA" id="ARBA00022692"/>
    </source>
</evidence>
<dbReference type="PaxDb" id="8022-A0A060YH58"/>
<dbReference type="EMBL" id="FR908933">
    <property type="protein sequence ID" value="CDQ88754.1"/>
    <property type="molecule type" value="Genomic_DNA"/>
</dbReference>
<sequence length="96" mass="11099">MMPLPTFWAILFFIMLLLLGLDSQGGMYVFQLFDYYAASGVCLLWVAFFECIAVAWVYGVDNFYDAIEDMIGYRPNPWMKWSWSVITPLLCVVSLC</sequence>
<evidence type="ECO:0000256" key="5">
    <source>
        <dbReference type="ARBA" id="ARBA00023136"/>
    </source>
</evidence>
<dbReference type="GO" id="GO:0042995">
    <property type="term" value="C:cell projection"/>
    <property type="evidence" value="ECO:0007669"/>
    <property type="project" value="TreeGrafter"/>
</dbReference>
<proteinExistence type="predicted"/>
<evidence type="ECO:0008006" key="9">
    <source>
        <dbReference type="Google" id="ProtNLM"/>
    </source>
</evidence>
<evidence type="ECO:0000256" key="4">
    <source>
        <dbReference type="ARBA" id="ARBA00022989"/>
    </source>
</evidence>
<organism evidence="7 8">
    <name type="scientific">Oncorhynchus mykiss</name>
    <name type="common">Rainbow trout</name>
    <name type="synonym">Salmo gairdneri</name>
    <dbReference type="NCBI Taxonomy" id="8022"/>
    <lineage>
        <taxon>Eukaryota</taxon>
        <taxon>Metazoa</taxon>
        <taxon>Chordata</taxon>
        <taxon>Craniata</taxon>
        <taxon>Vertebrata</taxon>
        <taxon>Euteleostomi</taxon>
        <taxon>Actinopterygii</taxon>
        <taxon>Neopterygii</taxon>
        <taxon>Teleostei</taxon>
        <taxon>Protacanthopterygii</taxon>
        <taxon>Salmoniformes</taxon>
        <taxon>Salmonidae</taxon>
        <taxon>Salmoninae</taxon>
        <taxon>Oncorhynchus</taxon>
    </lineage>
</organism>
<keyword evidence="2" id="KW-0813">Transport</keyword>
<dbReference type="GO" id="GO:0005332">
    <property type="term" value="F:gamma-aminobutyric acid:sodium:chloride symporter activity"/>
    <property type="evidence" value="ECO:0007669"/>
    <property type="project" value="TreeGrafter"/>
</dbReference>
<comment type="subcellular location">
    <subcellularLocation>
        <location evidence="1">Membrane</location>
        <topology evidence="1">Multi-pass membrane protein</topology>
    </subcellularLocation>
</comment>
<dbReference type="PANTHER" id="PTHR11616">
    <property type="entry name" value="SODIUM/CHLORIDE DEPENDENT TRANSPORTER"/>
    <property type="match status" value="1"/>
</dbReference>
<evidence type="ECO:0000313" key="7">
    <source>
        <dbReference type="EMBL" id="CDQ88754.1"/>
    </source>
</evidence>
<dbReference type="GO" id="GO:0005886">
    <property type="term" value="C:plasma membrane"/>
    <property type="evidence" value="ECO:0007669"/>
    <property type="project" value="TreeGrafter"/>
</dbReference>
<protein>
    <recommendedName>
        <fullName evidence="9">Transporter</fullName>
    </recommendedName>
</protein>
<dbReference type="SUPFAM" id="SSF161070">
    <property type="entry name" value="SNF-like"/>
    <property type="match status" value="1"/>
</dbReference>
<dbReference type="Pfam" id="PF00209">
    <property type="entry name" value="SNF"/>
    <property type="match status" value="1"/>
</dbReference>
<name>A0A060YH58_ONCMY</name>
<gene>
    <name evidence="7" type="ORF">GSONMT00044678001</name>
</gene>
<accession>A0A060YH58</accession>
<feature type="transmembrane region" description="Helical" evidence="6">
    <location>
        <begin position="35"/>
        <end position="58"/>
    </location>
</feature>
<dbReference type="PANTHER" id="PTHR11616:SF141">
    <property type="entry name" value="SODIUM- AND CHLORIDE-DEPENDENT TAURINE TRANSPORTER"/>
    <property type="match status" value="1"/>
</dbReference>
<dbReference type="AlphaFoldDB" id="A0A060YH58"/>
<keyword evidence="3 6" id="KW-0812">Transmembrane</keyword>
<dbReference type="GO" id="GO:0005369">
    <property type="term" value="F:taurine:sodium symporter activity"/>
    <property type="evidence" value="ECO:0007669"/>
    <property type="project" value="TreeGrafter"/>
</dbReference>